<dbReference type="AlphaFoldDB" id="A0A059A5T7"/>
<reference evidence="1" key="1">
    <citation type="submission" date="2013-07" db="EMBL/GenBank/DDBJ databases">
        <title>The genome of Eucalyptus grandis.</title>
        <authorList>
            <person name="Schmutz J."/>
            <person name="Hayes R."/>
            <person name="Myburg A."/>
            <person name="Tuskan G."/>
            <person name="Grattapaglia D."/>
            <person name="Rokhsar D.S."/>
        </authorList>
    </citation>
    <scope>NUCLEOTIDE SEQUENCE</scope>
    <source>
        <tissue evidence="1">Leaf extractions</tissue>
    </source>
</reference>
<protein>
    <submittedName>
        <fullName evidence="1">Uncharacterized protein</fullName>
    </submittedName>
</protein>
<sequence>MGSEILRGEYIFSGFRLSWQHLDSGALHPLIRVARVATGVTNKQTTSVVPFESWRKVRAPQPMARAEQILKAKRARPKYQLKRAKRHEDTPLLPTSCLWFSLAPLHG</sequence>
<organism evidence="1">
    <name type="scientific">Eucalyptus grandis</name>
    <name type="common">Flooded gum</name>
    <dbReference type="NCBI Taxonomy" id="71139"/>
    <lineage>
        <taxon>Eukaryota</taxon>
        <taxon>Viridiplantae</taxon>
        <taxon>Streptophyta</taxon>
        <taxon>Embryophyta</taxon>
        <taxon>Tracheophyta</taxon>
        <taxon>Spermatophyta</taxon>
        <taxon>Magnoliopsida</taxon>
        <taxon>eudicotyledons</taxon>
        <taxon>Gunneridae</taxon>
        <taxon>Pentapetalae</taxon>
        <taxon>rosids</taxon>
        <taxon>malvids</taxon>
        <taxon>Myrtales</taxon>
        <taxon>Myrtaceae</taxon>
        <taxon>Myrtoideae</taxon>
        <taxon>Eucalypteae</taxon>
        <taxon>Eucalyptus</taxon>
    </lineage>
</organism>
<name>A0A059A5T7_EUCGR</name>
<dbReference type="EMBL" id="KK198763">
    <property type="protein sequence ID" value="KCW49026.1"/>
    <property type="molecule type" value="Genomic_DNA"/>
</dbReference>
<evidence type="ECO:0000313" key="1">
    <source>
        <dbReference type="EMBL" id="KCW49026.1"/>
    </source>
</evidence>
<gene>
    <name evidence="1" type="ORF">EUGRSUZ_K02635</name>
</gene>
<proteinExistence type="predicted"/>
<dbReference type="Gramene" id="KCW49026">
    <property type="protein sequence ID" value="KCW49026"/>
    <property type="gene ID" value="EUGRSUZ_K02635"/>
</dbReference>
<accession>A0A059A5T7</accession>
<dbReference type="InParanoid" id="A0A059A5T7"/>